<gene>
    <name evidence="2" type="ORF">HNP39_000162</name>
</gene>
<sequence length="32" mass="3653">MRMLKLILFIFVVLMIIGFISYYVGPTTTPSS</sequence>
<dbReference type="EMBL" id="JACJIG010000001">
    <property type="protein sequence ID" value="MBA8916450.1"/>
    <property type="molecule type" value="Genomic_DNA"/>
</dbReference>
<reference evidence="2 3" key="1">
    <citation type="submission" date="2020-08" db="EMBL/GenBank/DDBJ databases">
        <title>Functional genomics of gut bacteria from endangered species of beetles.</title>
        <authorList>
            <person name="Carlos-Shanley C."/>
        </authorList>
    </citation>
    <scope>NUCLEOTIDE SEQUENCE [LARGE SCALE GENOMIC DNA]</scope>
    <source>
        <strain evidence="2 3">S00152</strain>
    </source>
</reference>
<evidence type="ECO:0000313" key="2">
    <source>
        <dbReference type="EMBL" id="MBA8916450.1"/>
    </source>
</evidence>
<comment type="caution">
    <text evidence="2">The sequence shown here is derived from an EMBL/GenBank/DDBJ whole genome shotgun (WGS) entry which is preliminary data.</text>
</comment>
<feature type="transmembrane region" description="Helical" evidence="1">
    <location>
        <begin position="7"/>
        <end position="25"/>
    </location>
</feature>
<keyword evidence="1" id="KW-0472">Membrane</keyword>
<keyword evidence="1" id="KW-1133">Transmembrane helix</keyword>
<dbReference type="Proteomes" id="UP000517315">
    <property type="component" value="Unassembled WGS sequence"/>
</dbReference>
<evidence type="ECO:0000313" key="3">
    <source>
        <dbReference type="Proteomes" id="UP000517315"/>
    </source>
</evidence>
<organism evidence="2 3">
    <name type="scientific">Bacillus aerius</name>
    <dbReference type="NCBI Taxonomy" id="293388"/>
    <lineage>
        <taxon>Bacteria</taxon>
        <taxon>Bacillati</taxon>
        <taxon>Bacillota</taxon>
        <taxon>Bacilli</taxon>
        <taxon>Bacillales</taxon>
        <taxon>Bacillaceae</taxon>
        <taxon>Bacillus</taxon>
    </lineage>
</organism>
<keyword evidence="1" id="KW-0812">Transmembrane</keyword>
<accession>A0ABR6AX56</accession>
<protein>
    <submittedName>
        <fullName evidence="2">Uncharacterized protein</fullName>
    </submittedName>
</protein>
<evidence type="ECO:0000256" key="1">
    <source>
        <dbReference type="SAM" id="Phobius"/>
    </source>
</evidence>
<keyword evidence="3" id="KW-1185">Reference proteome</keyword>
<name>A0ABR6AX56_9BACI</name>
<proteinExistence type="predicted"/>